<keyword evidence="1" id="KW-0472">Membrane</keyword>
<keyword evidence="3" id="KW-1185">Reference proteome</keyword>
<protein>
    <submittedName>
        <fullName evidence="2">YnbE family lipoprotein</fullName>
    </submittedName>
</protein>
<dbReference type="Proteomes" id="UP000321814">
    <property type="component" value="Unassembled WGS sequence"/>
</dbReference>
<keyword evidence="2" id="KW-0449">Lipoprotein</keyword>
<feature type="transmembrane region" description="Helical" evidence="1">
    <location>
        <begin position="20"/>
        <end position="41"/>
    </location>
</feature>
<dbReference type="EMBL" id="VRLR01000001">
    <property type="protein sequence ID" value="TXK82758.1"/>
    <property type="molecule type" value="Genomic_DNA"/>
</dbReference>
<reference evidence="2 3" key="1">
    <citation type="submission" date="2019-08" db="EMBL/GenBank/DDBJ databases">
        <title>Draft genome analysis of Rheinheimera tangshanensis isolated from the roots of fresh rice plants (Oryza sativa).</title>
        <authorList>
            <person name="Yu Q."/>
            <person name="Qi Y."/>
            <person name="Zhang H."/>
            <person name="Pu J."/>
        </authorList>
    </citation>
    <scope>NUCLEOTIDE SEQUENCE [LARGE SCALE GENOMIC DNA]</scope>
    <source>
        <strain evidence="2 3">JA3-B52</strain>
    </source>
</reference>
<keyword evidence="1" id="KW-0812">Transmembrane</keyword>
<organism evidence="2 3">
    <name type="scientific">Rheinheimera tangshanensis</name>
    <dbReference type="NCBI Taxonomy" id="400153"/>
    <lineage>
        <taxon>Bacteria</taxon>
        <taxon>Pseudomonadati</taxon>
        <taxon>Pseudomonadota</taxon>
        <taxon>Gammaproteobacteria</taxon>
        <taxon>Chromatiales</taxon>
        <taxon>Chromatiaceae</taxon>
        <taxon>Rheinheimera</taxon>
    </lineage>
</organism>
<accession>A0A5C8M472</accession>
<sequence>MRYGQDRQFSQPKAASQKRLAAQGLSLGLAIFITAACTPTVQVAMPNEPININLNVKIQHEILIKVDKELDELISDSSGLF</sequence>
<dbReference type="Pfam" id="PF13617">
    <property type="entry name" value="Lipoprotein_19"/>
    <property type="match status" value="1"/>
</dbReference>
<name>A0A5C8M472_9GAMM</name>
<evidence type="ECO:0000256" key="1">
    <source>
        <dbReference type="SAM" id="Phobius"/>
    </source>
</evidence>
<evidence type="ECO:0000313" key="3">
    <source>
        <dbReference type="Proteomes" id="UP000321814"/>
    </source>
</evidence>
<comment type="caution">
    <text evidence="2">The sequence shown here is derived from an EMBL/GenBank/DDBJ whole genome shotgun (WGS) entry which is preliminary data.</text>
</comment>
<dbReference type="RefSeq" id="WP_147902718.1">
    <property type="nucleotide sequence ID" value="NZ_BAAAGC010000002.1"/>
</dbReference>
<keyword evidence="1" id="KW-1133">Transmembrane helix</keyword>
<gene>
    <name evidence="2" type="ORF">FU839_00235</name>
</gene>
<dbReference type="OrthoDB" id="9807866at2"/>
<dbReference type="InterPro" id="IPR025985">
    <property type="entry name" value="YnbE"/>
</dbReference>
<dbReference type="AlphaFoldDB" id="A0A5C8M472"/>
<proteinExistence type="predicted"/>
<evidence type="ECO:0000313" key="2">
    <source>
        <dbReference type="EMBL" id="TXK82758.1"/>
    </source>
</evidence>